<reference evidence="4" key="5">
    <citation type="submission" date="2018-04" db="UniProtKB">
        <authorList>
            <consortium name="EnsemblFungi"/>
        </authorList>
    </citation>
    <scope>IDENTIFICATION</scope>
    <source>
        <strain evidence="4">R3-111a-1</strain>
    </source>
</reference>
<reference evidence="3" key="2">
    <citation type="submission" date="2010-07" db="EMBL/GenBank/DDBJ databases">
        <authorList>
            <consortium name="The Broad Institute Genome Sequencing Platform"/>
            <consortium name="Broad Institute Genome Sequencing Center for Infectious Disease"/>
            <person name="Ma L.-J."/>
            <person name="Dead R."/>
            <person name="Young S."/>
            <person name="Zeng Q."/>
            <person name="Koehrsen M."/>
            <person name="Alvarado L."/>
            <person name="Berlin A."/>
            <person name="Chapman S.B."/>
            <person name="Chen Z."/>
            <person name="Freedman E."/>
            <person name="Gellesch M."/>
            <person name="Goldberg J."/>
            <person name="Griggs A."/>
            <person name="Gujja S."/>
            <person name="Heilman E.R."/>
            <person name="Heiman D."/>
            <person name="Hepburn T."/>
            <person name="Howarth C."/>
            <person name="Jen D."/>
            <person name="Larson L."/>
            <person name="Mehta T."/>
            <person name="Neiman D."/>
            <person name="Pearson M."/>
            <person name="Roberts A."/>
            <person name="Saif S."/>
            <person name="Shea T."/>
            <person name="Shenoy N."/>
            <person name="Sisk P."/>
            <person name="Stolte C."/>
            <person name="Sykes S."/>
            <person name="Walk T."/>
            <person name="White J."/>
            <person name="Yandava C."/>
            <person name="Haas B."/>
            <person name="Nusbaum C."/>
            <person name="Birren B."/>
        </authorList>
    </citation>
    <scope>NUCLEOTIDE SEQUENCE</scope>
    <source>
        <strain evidence="3">R3-111a-1</strain>
    </source>
</reference>
<dbReference type="InterPro" id="IPR024500">
    <property type="entry name" value="DUF3074"/>
</dbReference>
<dbReference type="InterPro" id="IPR023393">
    <property type="entry name" value="START-like_dom_sf"/>
</dbReference>
<feature type="compositionally biased region" description="Low complexity" evidence="1">
    <location>
        <begin position="554"/>
        <end position="589"/>
    </location>
</feature>
<reference evidence="3" key="3">
    <citation type="submission" date="2010-09" db="EMBL/GenBank/DDBJ databases">
        <title>Annotation of Gaeumannomyces graminis var. tritici R3-111a-1.</title>
        <authorList>
            <consortium name="The Broad Institute Genome Sequencing Platform"/>
            <person name="Ma L.-J."/>
            <person name="Dead R."/>
            <person name="Young S.K."/>
            <person name="Zeng Q."/>
            <person name="Gargeya S."/>
            <person name="Fitzgerald M."/>
            <person name="Haas B."/>
            <person name="Abouelleil A."/>
            <person name="Alvarado L."/>
            <person name="Arachchi H.M."/>
            <person name="Berlin A."/>
            <person name="Brown A."/>
            <person name="Chapman S.B."/>
            <person name="Chen Z."/>
            <person name="Dunbar C."/>
            <person name="Freedman E."/>
            <person name="Gearin G."/>
            <person name="Gellesch M."/>
            <person name="Goldberg J."/>
            <person name="Griggs A."/>
            <person name="Gujja S."/>
            <person name="Heiman D."/>
            <person name="Howarth C."/>
            <person name="Larson L."/>
            <person name="Lui A."/>
            <person name="MacDonald P.J.P."/>
            <person name="Mehta T."/>
            <person name="Montmayeur A."/>
            <person name="Murphy C."/>
            <person name="Neiman D."/>
            <person name="Pearson M."/>
            <person name="Priest M."/>
            <person name="Roberts A."/>
            <person name="Saif S."/>
            <person name="Shea T."/>
            <person name="Shenoy N."/>
            <person name="Sisk P."/>
            <person name="Stolte C."/>
            <person name="Sykes S."/>
            <person name="Yandava C."/>
            <person name="Wortman J."/>
            <person name="Nusbaum C."/>
            <person name="Birren B."/>
        </authorList>
    </citation>
    <scope>NUCLEOTIDE SEQUENCE</scope>
    <source>
        <strain evidence="3">R3-111a-1</strain>
    </source>
</reference>
<dbReference type="VEuPathDB" id="FungiDB:GGTG_01780"/>
<dbReference type="PANTHER" id="PTHR40370">
    <property type="entry name" value="EXPRESSED PROTEIN"/>
    <property type="match status" value="1"/>
</dbReference>
<dbReference type="GeneID" id="20342238"/>
<dbReference type="OrthoDB" id="5403181at2759"/>
<keyword evidence="5" id="KW-1185">Reference proteome</keyword>
<feature type="domain" description="DUF3074" evidence="2">
    <location>
        <begin position="128"/>
        <end position="398"/>
    </location>
</feature>
<dbReference type="Pfam" id="PF11274">
    <property type="entry name" value="DUF3074"/>
    <property type="match status" value="1"/>
</dbReference>
<dbReference type="Proteomes" id="UP000006039">
    <property type="component" value="Unassembled WGS sequence"/>
</dbReference>
<evidence type="ECO:0000313" key="3">
    <source>
        <dbReference type="EMBL" id="EJT81806.1"/>
    </source>
</evidence>
<feature type="region of interest" description="Disordered" evidence="1">
    <location>
        <begin position="54"/>
        <end position="73"/>
    </location>
</feature>
<evidence type="ECO:0000313" key="4">
    <source>
        <dbReference type="EnsemblFungi" id="EJT81806"/>
    </source>
</evidence>
<protein>
    <recommendedName>
        <fullName evidence="2">DUF3074 domain-containing protein</fullName>
    </recommendedName>
</protein>
<reference evidence="4" key="4">
    <citation type="journal article" date="2015" name="G3 (Bethesda)">
        <title>Genome sequences of three phytopathogenic species of the Magnaporthaceae family of fungi.</title>
        <authorList>
            <person name="Okagaki L.H."/>
            <person name="Nunes C.C."/>
            <person name="Sailsbery J."/>
            <person name="Clay B."/>
            <person name="Brown D."/>
            <person name="John T."/>
            <person name="Oh Y."/>
            <person name="Young N."/>
            <person name="Fitzgerald M."/>
            <person name="Haas B.J."/>
            <person name="Zeng Q."/>
            <person name="Young S."/>
            <person name="Adiconis X."/>
            <person name="Fan L."/>
            <person name="Levin J.Z."/>
            <person name="Mitchell T.K."/>
            <person name="Okubara P.A."/>
            <person name="Farman M.L."/>
            <person name="Kohn L.M."/>
            <person name="Birren B."/>
            <person name="Ma L.-J."/>
            <person name="Dean R.A."/>
        </authorList>
    </citation>
    <scope>NUCLEOTIDE SEQUENCE</scope>
    <source>
        <strain evidence="4">R3-111a-1</strain>
    </source>
</reference>
<dbReference type="eggNOG" id="ENOG502S6FW">
    <property type="taxonomic scope" value="Eukaryota"/>
</dbReference>
<feature type="region of interest" description="Disordered" evidence="1">
    <location>
        <begin position="313"/>
        <end position="340"/>
    </location>
</feature>
<dbReference type="PANTHER" id="PTHR40370:SF1">
    <property type="entry name" value="DUF3074 DOMAIN-CONTAINING PROTEIN"/>
    <property type="match status" value="1"/>
</dbReference>
<evidence type="ECO:0000313" key="5">
    <source>
        <dbReference type="Proteomes" id="UP000006039"/>
    </source>
</evidence>
<dbReference type="AlphaFoldDB" id="J3NKI9"/>
<dbReference type="STRING" id="644352.J3NKI9"/>
<feature type="region of interest" description="Disordered" evidence="1">
    <location>
        <begin position="506"/>
        <end position="682"/>
    </location>
</feature>
<dbReference type="Gene3D" id="3.30.530.20">
    <property type="match status" value="1"/>
</dbReference>
<feature type="compositionally biased region" description="Acidic residues" evidence="1">
    <location>
        <begin position="321"/>
        <end position="332"/>
    </location>
</feature>
<organism evidence="3">
    <name type="scientific">Gaeumannomyces tritici (strain R3-111a-1)</name>
    <name type="common">Wheat and barley take-all root rot fungus</name>
    <name type="synonym">Gaeumannomyces graminis var. tritici</name>
    <dbReference type="NCBI Taxonomy" id="644352"/>
    <lineage>
        <taxon>Eukaryota</taxon>
        <taxon>Fungi</taxon>
        <taxon>Dikarya</taxon>
        <taxon>Ascomycota</taxon>
        <taxon>Pezizomycotina</taxon>
        <taxon>Sordariomycetes</taxon>
        <taxon>Sordariomycetidae</taxon>
        <taxon>Magnaporthales</taxon>
        <taxon>Magnaporthaceae</taxon>
        <taxon>Gaeumannomyces</taxon>
    </lineage>
</organism>
<evidence type="ECO:0000259" key="2">
    <source>
        <dbReference type="Pfam" id="PF11274"/>
    </source>
</evidence>
<dbReference type="HOGENOM" id="CLU_022947_0_0_1"/>
<dbReference type="EMBL" id="GL385395">
    <property type="protein sequence ID" value="EJT81806.1"/>
    <property type="molecule type" value="Genomic_DNA"/>
</dbReference>
<feature type="compositionally biased region" description="Acidic residues" evidence="1">
    <location>
        <begin position="512"/>
        <end position="529"/>
    </location>
</feature>
<accession>J3NKI9</accession>
<proteinExistence type="predicted"/>
<dbReference type="EnsemblFungi" id="EJT81806">
    <property type="protein sequence ID" value="EJT81806"/>
    <property type="gene ID" value="GGTG_01780"/>
</dbReference>
<sequence>MSHHKPFSSLSPIDWASVPSSEALPDFLRGIFADTQTIIDSIPLPQGIASAIHGGSGHGHGHGRARANTDPSGGSVALNRALSPGGGACAQTAKLLHKEWKEVKTNPRDNPLAINVYKLSAKDGKGAWFARRGIHEGVPFDKFRLGLEREFSEALKARVANPNAGPGAGDVRGIGAEKRAECVHAEGIGMLEVYQLSAQFPGPTTPRDFVTLLLTSAPEPPVGGGSKKKSRGPPAPRQFMIVSKPCVHPECAPRQGYIRGQYESVEIIREIPVEVPLRKVRSSIDLNRDGAGDLSKAEQAALGREAIIRSARKATAGGAAGDDDGDGDDDDDARSVRSDVGTVKDADAAMGTGHETEMAVEWLMVTRSDPGGSVPRFMVEKGTPGGIVSDAGRLLDWLASKSLADLAEEPDLDNTAAEAAGGTLEVAEEDLEGRGQKGAQPGTQGGAVTPKASKPKVPIRNLVPNPEAQADDVPPVAPATGLYSMITGVIGVAGLAVASRIPFGGSMGATDSEPELDGRDDDTAPDDSSDASSVRTFNSAMESPEHKPSEDIPSLDGTSTLTEDTSTETLRKAPSSYSKESESSSAAPSRVSLQHDKDLRKLHERRRKVQDKMAKLQERSLSKQQEDRQRDEQATAKLREKHEREVARQEDKYRRELRKIEERRAAEEKKAAERRRKQLEREEKASLALELEHARAELDVALKQVDLLKDQIGELQSQNTMLVATLGKHGLLKGGSIDALSELKRSTSSVSARSMR</sequence>
<feature type="region of interest" description="Disordered" evidence="1">
    <location>
        <begin position="216"/>
        <end position="237"/>
    </location>
</feature>
<feature type="compositionally biased region" description="Basic and acidic residues" evidence="1">
    <location>
        <begin position="610"/>
        <end position="671"/>
    </location>
</feature>
<reference evidence="5" key="1">
    <citation type="submission" date="2010-07" db="EMBL/GenBank/DDBJ databases">
        <title>The genome sequence of Gaeumannomyces graminis var. tritici strain R3-111a-1.</title>
        <authorList>
            <consortium name="The Broad Institute Genome Sequencing Platform"/>
            <person name="Ma L.-J."/>
            <person name="Dead R."/>
            <person name="Young S."/>
            <person name="Zeng Q."/>
            <person name="Koehrsen M."/>
            <person name="Alvarado L."/>
            <person name="Berlin A."/>
            <person name="Chapman S.B."/>
            <person name="Chen Z."/>
            <person name="Freedman E."/>
            <person name="Gellesch M."/>
            <person name="Goldberg J."/>
            <person name="Griggs A."/>
            <person name="Gujja S."/>
            <person name="Heilman E.R."/>
            <person name="Heiman D."/>
            <person name="Hepburn T."/>
            <person name="Howarth C."/>
            <person name="Jen D."/>
            <person name="Larson L."/>
            <person name="Mehta T."/>
            <person name="Neiman D."/>
            <person name="Pearson M."/>
            <person name="Roberts A."/>
            <person name="Saif S."/>
            <person name="Shea T."/>
            <person name="Shenoy N."/>
            <person name="Sisk P."/>
            <person name="Stolte C."/>
            <person name="Sykes S."/>
            <person name="Walk T."/>
            <person name="White J."/>
            <person name="Yandava C."/>
            <person name="Haas B."/>
            <person name="Nusbaum C."/>
            <person name="Birren B."/>
        </authorList>
    </citation>
    <scope>NUCLEOTIDE SEQUENCE [LARGE SCALE GENOMIC DNA]</scope>
    <source>
        <strain evidence="5">R3-111a-1</strain>
    </source>
</reference>
<dbReference type="SUPFAM" id="SSF55961">
    <property type="entry name" value="Bet v1-like"/>
    <property type="match status" value="1"/>
</dbReference>
<evidence type="ECO:0000256" key="1">
    <source>
        <dbReference type="SAM" id="MobiDB-lite"/>
    </source>
</evidence>
<feature type="region of interest" description="Disordered" evidence="1">
    <location>
        <begin position="429"/>
        <end position="475"/>
    </location>
</feature>
<gene>
    <name evidence="4" type="primary">20342238</name>
    <name evidence="3" type="ORF">GGTG_01780</name>
</gene>
<dbReference type="RefSeq" id="XP_009217815.1">
    <property type="nucleotide sequence ID" value="XM_009219551.1"/>
</dbReference>
<name>J3NKI9_GAET3</name>